<evidence type="ECO:0000256" key="1">
    <source>
        <dbReference type="SAM" id="SignalP"/>
    </source>
</evidence>
<proteinExistence type="predicted"/>
<dbReference type="AlphaFoldDB" id="A0A9N8CQE1"/>
<dbReference type="Proteomes" id="UP000834503">
    <property type="component" value="Unassembled WGS sequence"/>
</dbReference>
<feature type="chain" id="PRO_5040236458" evidence="1">
    <location>
        <begin position="41"/>
        <end position="304"/>
    </location>
</feature>
<evidence type="ECO:0000313" key="4">
    <source>
        <dbReference type="EMBL" id="CAC9209312.1"/>
    </source>
</evidence>
<dbReference type="SUPFAM" id="SSF56281">
    <property type="entry name" value="Metallo-hydrolase/oxidoreductase"/>
    <property type="match status" value="1"/>
</dbReference>
<keyword evidence="6" id="KW-1185">Reference proteome</keyword>
<dbReference type="Gene3D" id="3.60.15.10">
    <property type="entry name" value="Ribonuclease Z/Hydroxyacylglutathione hydrolase-like"/>
    <property type="match status" value="1"/>
</dbReference>
<dbReference type="Proteomes" id="UP000837205">
    <property type="component" value="Unassembled WGS sequence"/>
</dbReference>
<dbReference type="EMBL" id="CAIIUA010000001">
    <property type="protein sequence ID" value="CAC9209312.1"/>
    <property type="molecule type" value="Genomic_DNA"/>
</dbReference>
<evidence type="ECO:0000313" key="3">
    <source>
        <dbReference type="EMBL" id="CAB5557089.1"/>
    </source>
</evidence>
<feature type="domain" description="Metallo-beta-lactamase" evidence="2">
    <location>
        <begin position="57"/>
        <end position="239"/>
    </location>
</feature>
<feature type="signal peptide" evidence="1">
    <location>
        <begin position="1"/>
        <end position="40"/>
    </location>
</feature>
<sequence>MQISLKYANYQKTISCTRLPGMNVKTLALLLPLFSSSLFAAPLQLDVYNPQDKAIFPVSSTLVSGPKEAILFDAQFSTKDGEQLVQMIRASGKTLKAIVITSGDPDFYFGLQPLVNAFPQVKVLATPHVVEHIRATKEAKLQFWGPQMKDGAPTSLTVPQATTQTRFTVDGETLELRHPNDYAAYVWIPANRAIIGGTGVASGIHVWTADTQSAEQRSAWRNVLSEMQNLQPAQVVPGHYIGERPTGDKAIRFTRDYLQSFEQALSANKGSAYVIKTMTAAWPGLADASSLELSAKVNTGEMKW</sequence>
<dbReference type="PANTHER" id="PTHR42951">
    <property type="entry name" value="METALLO-BETA-LACTAMASE DOMAIN-CONTAINING"/>
    <property type="match status" value="1"/>
</dbReference>
<dbReference type="EMBL" id="CAHPQX010000011">
    <property type="protein sequence ID" value="CAB5557089.1"/>
    <property type="molecule type" value="Genomic_DNA"/>
</dbReference>
<accession>A0A9N8CQE1</accession>
<evidence type="ECO:0000313" key="6">
    <source>
        <dbReference type="Proteomes" id="UP000837205"/>
    </source>
</evidence>
<gene>
    <name evidence="3" type="ORF">GHA_02737</name>
    <name evidence="4" type="ORF">TML_02869</name>
</gene>
<dbReference type="CDD" id="cd07739">
    <property type="entry name" value="metallo-hydrolase-like_MBL-fold"/>
    <property type="match status" value="1"/>
</dbReference>
<dbReference type="NCBIfam" id="NF040580">
    <property type="entry name" value="MBL_fold_Vmh"/>
    <property type="match status" value="1"/>
</dbReference>
<comment type="caution">
    <text evidence="3">The sequence shown here is derived from an EMBL/GenBank/DDBJ whole genome shotgun (WGS) entry which is preliminary data.</text>
</comment>
<name>A0A9N8CQE1_9ENTR</name>
<organism evidence="3 5">
    <name type="scientific">Citrobacter werkmanii</name>
    <dbReference type="NCBI Taxonomy" id="67827"/>
    <lineage>
        <taxon>Bacteria</taxon>
        <taxon>Pseudomonadati</taxon>
        <taxon>Pseudomonadota</taxon>
        <taxon>Gammaproteobacteria</taxon>
        <taxon>Enterobacterales</taxon>
        <taxon>Enterobacteriaceae</taxon>
        <taxon>Citrobacter</taxon>
        <taxon>Citrobacter freundii complex</taxon>
    </lineage>
</organism>
<evidence type="ECO:0000313" key="5">
    <source>
        <dbReference type="Proteomes" id="UP000834503"/>
    </source>
</evidence>
<dbReference type="SMART" id="SM00849">
    <property type="entry name" value="Lactamase_B"/>
    <property type="match status" value="1"/>
</dbReference>
<dbReference type="InterPro" id="IPR050855">
    <property type="entry name" value="NDM-1-like"/>
</dbReference>
<keyword evidence="1" id="KW-0732">Signal</keyword>
<reference evidence="3" key="1">
    <citation type="submission" date="2020-05" db="EMBL/GenBank/DDBJ databases">
        <authorList>
            <person name="Delgado-Blas J."/>
        </authorList>
    </citation>
    <scope>NUCLEOTIDE SEQUENCE</scope>
    <source>
        <strain evidence="3">BB1459</strain>
        <strain evidence="4">BB1480</strain>
    </source>
</reference>
<dbReference type="InterPro" id="IPR036866">
    <property type="entry name" value="RibonucZ/Hydroxyglut_hydro"/>
</dbReference>
<protein>
    <submittedName>
        <fullName evidence="3">Arsenate reductase and related proteins, glutaredoxin family</fullName>
    </submittedName>
</protein>
<dbReference type="InterPro" id="IPR001279">
    <property type="entry name" value="Metallo-B-lactamas"/>
</dbReference>
<evidence type="ECO:0000259" key="2">
    <source>
        <dbReference type="SMART" id="SM00849"/>
    </source>
</evidence>
<dbReference type="Pfam" id="PF00753">
    <property type="entry name" value="Lactamase_B"/>
    <property type="match status" value="1"/>
</dbReference>
<dbReference type="PANTHER" id="PTHR42951:SF14">
    <property type="entry name" value="METALLO-BETA-LACTAMASE SUPERFAMILY PROTEIN"/>
    <property type="match status" value="1"/>
</dbReference>